<organism evidence="1 2">
    <name type="scientific">Vararia minispora EC-137</name>
    <dbReference type="NCBI Taxonomy" id="1314806"/>
    <lineage>
        <taxon>Eukaryota</taxon>
        <taxon>Fungi</taxon>
        <taxon>Dikarya</taxon>
        <taxon>Basidiomycota</taxon>
        <taxon>Agaricomycotina</taxon>
        <taxon>Agaricomycetes</taxon>
        <taxon>Russulales</taxon>
        <taxon>Lachnocladiaceae</taxon>
        <taxon>Vararia</taxon>
    </lineage>
</organism>
<dbReference type="Proteomes" id="UP000814128">
    <property type="component" value="Unassembled WGS sequence"/>
</dbReference>
<gene>
    <name evidence="1" type="ORF">K488DRAFT_50978</name>
</gene>
<keyword evidence="2" id="KW-1185">Reference proteome</keyword>
<reference evidence="1" key="1">
    <citation type="submission" date="2021-02" db="EMBL/GenBank/DDBJ databases">
        <authorList>
            <consortium name="DOE Joint Genome Institute"/>
            <person name="Ahrendt S."/>
            <person name="Looney B.P."/>
            <person name="Miyauchi S."/>
            <person name="Morin E."/>
            <person name="Drula E."/>
            <person name="Courty P.E."/>
            <person name="Chicoki N."/>
            <person name="Fauchery L."/>
            <person name="Kohler A."/>
            <person name="Kuo A."/>
            <person name="Labutti K."/>
            <person name="Pangilinan J."/>
            <person name="Lipzen A."/>
            <person name="Riley R."/>
            <person name="Andreopoulos W."/>
            <person name="He G."/>
            <person name="Johnson J."/>
            <person name="Barry K.W."/>
            <person name="Grigoriev I.V."/>
            <person name="Nagy L."/>
            <person name="Hibbett D."/>
            <person name="Henrissat B."/>
            <person name="Matheny P.B."/>
            <person name="Labbe J."/>
            <person name="Martin F."/>
        </authorList>
    </citation>
    <scope>NUCLEOTIDE SEQUENCE</scope>
    <source>
        <strain evidence="1">EC-137</strain>
    </source>
</reference>
<dbReference type="EMBL" id="MU273562">
    <property type="protein sequence ID" value="KAI0031963.1"/>
    <property type="molecule type" value="Genomic_DNA"/>
</dbReference>
<evidence type="ECO:0000313" key="2">
    <source>
        <dbReference type="Proteomes" id="UP000814128"/>
    </source>
</evidence>
<evidence type="ECO:0000313" key="1">
    <source>
        <dbReference type="EMBL" id="KAI0031963.1"/>
    </source>
</evidence>
<name>A0ACB8QJE2_9AGAM</name>
<reference evidence="1" key="2">
    <citation type="journal article" date="2022" name="New Phytol.">
        <title>Evolutionary transition to the ectomycorrhizal habit in the genomes of a hyperdiverse lineage of mushroom-forming fungi.</title>
        <authorList>
            <person name="Looney B."/>
            <person name="Miyauchi S."/>
            <person name="Morin E."/>
            <person name="Drula E."/>
            <person name="Courty P.E."/>
            <person name="Kohler A."/>
            <person name="Kuo A."/>
            <person name="LaButti K."/>
            <person name="Pangilinan J."/>
            <person name="Lipzen A."/>
            <person name="Riley R."/>
            <person name="Andreopoulos W."/>
            <person name="He G."/>
            <person name="Johnson J."/>
            <person name="Nolan M."/>
            <person name="Tritt A."/>
            <person name="Barry K.W."/>
            <person name="Grigoriev I.V."/>
            <person name="Nagy L.G."/>
            <person name="Hibbett D."/>
            <person name="Henrissat B."/>
            <person name="Matheny P.B."/>
            <person name="Labbe J."/>
            <person name="Martin F.M."/>
        </authorList>
    </citation>
    <scope>NUCLEOTIDE SEQUENCE</scope>
    <source>
        <strain evidence="1">EC-137</strain>
    </source>
</reference>
<proteinExistence type="predicted"/>
<comment type="caution">
    <text evidence="1">The sequence shown here is derived from an EMBL/GenBank/DDBJ whole genome shotgun (WGS) entry which is preliminary data.</text>
</comment>
<sequence>MQVYKSRLDSFSRQKRLKQSTTKRSVAVKWPHAEDILATPDTLAEAGFFWAPTYDDRDNVACFLCGKELAGWEPDDDPHVVHYDKCRDVCAWAAVRCGLSLDQDQFGSYVFKDASRHPAGKTMEKARLTTFKTNDWWPHDSAKGHGASSTKMAKAGFVYTPTSPGDDTATCLYCGVSLNGWEEDDNPVYAYTLSPFLYH</sequence>
<accession>A0ACB8QJE2</accession>
<protein>
    <submittedName>
        <fullName evidence="1">Inhibitor of apoptosis repeat-containing protein</fullName>
    </submittedName>
</protein>